<feature type="transmembrane region" description="Helical" evidence="1">
    <location>
        <begin position="224"/>
        <end position="244"/>
    </location>
</feature>
<reference evidence="2 3" key="1">
    <citation type="submission" date="2020-08" db="EMBL/GenBank/DDBJ databases">
        <title>Sequencing the genomes of 1000 actinobacteria strains.</title>
        <authorList>
            <person name="Klenk H.-P."/>
        </authorList>
    </citation>
    <scope>NUCLEOTIDE SEQUENCE [LARGE SCALE GENOMIC DNA]</scope>
    <source>
        <strain evidence="2 3">DSM 45362</strain>
    </source>
</reference>
<feature type="transmembrane region" description="Helical" evidence="1">
    <location>
        <begin position="275"/>
        <end position="292"/>
    </location>
</feature>
<sequence length="302" mass="30244">MSKPGIVAPAQVAIDRHMDTPEPAAPARGGFWLAFAAIAWLAVTLWSTRAGLADDADESVALNEAALRLPSVVQASLLAGAAVGYAIAGRLSTTSRRAVGGLIVGLLIGVLASGAVLLAHGMPARAAGVAAVCVGLGGAVGGALGSLRPTELIGAALPAAIAVTGVDFVLNLLRSSIIGIFGDATTQAEIVSRDGLFLGSKALLVGLVAGTIAYALLRRTSVKWPVYVAAGGGAGIIIGLSELLTRTVGAQIFSLASDVSDADRTVQAWVGGARLNHALVVLFVGALLAMILHGRTLGKGRA</sequence>
<dbReference type="AlphaFoldDB" id="A0A841BR97"/>
<feature type="transmembrane region" description="Helical" evidence="1">
    <location>
        <begin position="196"/>
        <end position="217"/>
    </location>
</feature>
<name>A0A841BR97_9ACTN</name>
<feature type="transmembrane region" description="Helical" evidence="1">
    <location>
        <begin position="30"/>
        <end position="47"/>
    </location>
</feature>
<evidence type="ECO:0000313" key="2">
    <source>
        <dbReference type="EMBL" id="MBB5870225.1"/>
    </source>
</evidence>
<evidence type="ECO:0000313" key="3">
    <source>
        <dbReference type="Proteomes" id="UP000587527"/>
    </source>
</evidence>
<dbReference type="RefSeq" id="WP_184837465.1">
    <property type="nucleotide sequence ID" value="NZ_JACHMN010000002.1"/>
</dbReference>
<feature type="transmembrane region" description="Helical" evidence="1">
    <location>
        <begin position="99"/>
        <end position="120"/>
    </location>
</feature>
<gene>
    <name evidence="2" type="ORF">F4553_003604</name>
</gene>
<keyword evidence="1" id="KW-0812">Transmembrane</keyword>
<feature type="transmembrane region" description="Helical" evidence="1">
    <location>
        <begin position="126"/>
        <end position="145"/>
    </location>
</feature>
<protein>
    <submittedName>
        <fullName evidence="2">F0F1-type ATP synthase assembly protein I</fullName>
    </submittedName>
</protein>
<dbReference type="EMBL" id="JACHMN010000002">
    <property type="protein sequence ID" value="MBB5870225.1"/>
    <property type="molecule type" value="Genomic_DNA"/>
</dbReference>
<keyword evidence="1" id="KW-1133">Transmembrane helix</keyword>
<accession>A0A841BR97</accession>
<dbReference type="Proteomes" id="UP000587527">
    <property type="component" value="Unassembled WGS sequence"/>
</dbReference>
<keyword evidence="1" id="KW-0472">Membrane</keyword>
<proteinExistence type="predicted"/>
<organism evidence="2 3">
    <name type="scientific">Allocatelliglobosispora scoriae</name>
    <dbReference type="NCBI Taxonomy" id="643052"/>
    <lineage>
        <taxon>Bacteria</taxon>
        <taxon>Bacillati</taxon>
        <taxon>Actinomycetota</taxon>
        <taxon>Actinomycetes</taxon>
        <taxon>Micromonosporales</taxon>
        <taxon>Micromonosporaceae</taxon>
        <taxon>Allocatelliglobosispora</taxon>
    </lineage>
</organism>
<keyword evidence="3" id="KW-1185">Reference proteome</keyword>
<comment type="caution">
    <text evidence="2">The sequence shown here is derived from an EMBL/GenBank/DDBJ whole genome shotgun (WGS) entry which is preliminary data.</text>
</comment>
<feature type="transmembrane region" description="Helical" evidence="1">
    <location>
        <begin position="152"/>
        <end position="173"/>
    </location>
</feature>
<evidence type="ECO:0000256" key="1">
    <source>
        <dbReference type="SAM" id="Phobius"/>
    </source>
</evidence>
<feature type="transmembrane region" description="Helical" evidence="1">
    <location>
        <begin position="67"/>
        <end position="87"/>
    </location>
</feature>